<dbReference type="InterPro" id="IPR036691">
    <property type="entry name" value="Endo/exonu/phosph_ase_sf"/>
</dbReference>
<evidence type="ECO:0000256" key="6">
    <source>
        <dbReference type="PIRSR" id="PIRSR604808-2"/>
    </source>
</evidence>
<dbReference type="GO" id="GO:0006284">
    <property type="term" value="P:base-excision repair"/>
    <property type="evidence" value="ECO:0007669"/>
    <property type="project" value="TreeGrafter"/>
</dbReference>
<sequence length="253" mass="29683">MKIISFNVNGIRSAINKGLIEWLDKESPDIFCVQEIKAQREQIDILSFQSLGYNYQLVHSARRKGYSGVAIFSKTCPNTYSFGMNKYSFDNEGRVIRADFNNLTIICVYVPSGTTGKVRQAIKMEFLDTFTTYLLNLQRERPYLLVCGDYNICRQDRDINYPERHMGVSGFLPEERAWFDYFIRCGFVDSFREFNQDKNQYSWWSYRSNARAKNLGWRIDYHIITRNLQSQLKSASLLQEIEISDHCPIVVEF</sequence>
<comment type="cofactor">
    <cofactor evidence="6">
        <name>Mg(2+)</name>
        <dbReference type="ChEBI" id="CHEBI:18420"/>
    </cofactor>
    <cofactor evidence="6">
        <name>Mn(2+)</name>
        <dbReference type="ChEBI" id="CHEBI:29035"/>
    </cofactor>
    <text evidence="6">Probably binds two magnesium or manganese ions per subunit.</text>
</comment>
<dbReference type="NCBIfam" id="TIGR00195">
    <property type="entry name" value="exoDNase_III"/>
    <property type="match status" value="1"/>
</dbReference>
<keyword evidence="4 6" id="KW-0460">Magnesium</keyword>
<dbReference type="PROSITE" id="PS00726">
    <property type="entry name" value="AP_NUCLEASE_F1_1"/>
    <property type="match status" value="1"/>
</dbReference>
<dbReference type="Proteomes" id="UP000000723">
    <property type="component" value="Chromosome"/>
</dbReference>
<name>B6YQA0_AZOPC</name>
<dbReference type="OrthoDB" id="9803914at2"/>
<feature type="domain" description="Endonuclease/exonuclease/phosphatase" evidence="8">
    <location>
        <begin position="4"/>
        <end position="246"/>
    </location>
</feature>
<evidence type="ECO:0000256" key="4">
    <source>
        <dbReference type="ARBA" id="ARBA00022842"/>
    </source>
</evidence>
<dbReference type="RefSeq" id="WP_012573133.1">
    <property type="nucleotide sequence ID" value="NC_011565.1"/>
</dbReference>
<evidence type="ECO:0000256" key="7">
    <source>
        <dbReference type="PIRSR" id="PIRSR604808-3"/>
    </source>
</evidence>
<dbReference type="SUPFAM" id="SSF56219">
    <property type="entry name" value="DNase I-like"/>
    <property type="match status" value="1"/>
</dbReference>
<evidence type="ECO:0000259" key="8">
    <source>
        <dbReference type="Pfam" id="PF03372"/>
    </source>
</evidence>
<feature type="binding site" evidence="6">
    <location>
        <position position="35"/>
    </location>
    <ligand>
        <name>Mg(2+)</name>
        <dbReference type="ChEBI" id="CHEBI:18420"/>
        <label>1</label>
    </ligand>
</feature>
<dbReference type="GO" id="GO:0008311">
    <property type="term" value="F:double-stranded DNA 3'-5' DNA exonuclease activity"/>
    <property type="evidence" value="ECO:0007669"/>
    <property type="project" value="TreeGrafter"/>
</dbReference>
<comment type="similarity">
    <text evidence="1">Belongs to the DNA repair enzymes AP/ExoA family.</text>
</comment>
<keyword evidence="3" id="KW-0378">Hydrolase</keyword>
<dbReference type="InterPro" id="IPR004808">
    <property type="entry name" value="AP_endonuc_1"/>
</dbReference>
<feature type="binding site" evidence="6">
    <location>
        <position position="245"/>
    </location>
    <ligand>
        <name>Mg(2+)</name>
        <dbReference type="ChEBI" id="CHEBI:18420"/>
        <label>1</label>
    </ligand>
</feature>
<gene>
    <name evidence="9" type="ordered locus">CFPG_109</name>
</gene>
<dbReference type="eggNOG" id="COG0708">
    <property type="taxonomic scope" value="Bacteria"/>
</dbReference>
<dbReference type="GO" id="GO:0008081">
    <property type="term" value="F:phosphoric diester hydrolase activity"/>
    <property type="evidence" value="ECO:0007669"/>
    <property type="project" value="TreeGrafter"/>
</dbReference>
<feature type="binding site" evidence="6">
    <location>
        <position position="149"/>
    </location>
    <ligand>
        <name>Mg(2+)</name>
        <dbReference type="ChEBI" id="CHEBI:18420"/>
        <label>1</label>
    </ligand>
</feature>
<dbReference type="GO" id="GO:0003906">
    <property type="term" value="F:DNA-(apurinic or apyrimidinic site) endonuclease activity"/>
    <property type="evidence" value="ECO:0007669"/>
    <property type="project" value="TreeGrafter"/>
</dbReference>
<organism evidence="9 10">
    <name type="scientific">Azobacteroides pseudotrichonymphae genomovar. CFP2</name>
    <dbReference type="NCBI Taxonomy" id="511995"/>
    <lineage>
        <taxon>Bacteria</taxon>
        <taxon>Pseudomonadati</taxon>
        <taxon>Bacteroidota</taxon>
        <taxon>Bacteroidia</taxon>
        <taxon>Bacteroidales</taxon>
        <taxon>Candidatus Azobacteroides</taxon>
    </lineage>
</organism>
<dbReference type="GO" id="GO:0003677">
    <property type="term" value="F:DNA binding"/>
    <property type="evidence" value="ECO:0007669"/>
    <property type="project" value="InterPro"/>
</dbReference>
<dbReference type="Pfam" id="PF03372">
    <property type="entry name" value="Exo_endo_phos"/>
    <property type="match status" value="1"/>
</dbReference>
<dbReference type="HOGENOM" id="CLU_027539_3_1_10"/>
<evidence type="ECO:0000256" key="3">
    <source>
        <dbReference type="ARBA" id="ARBA00022801"/>
    </source>
</evidence>
<feature type="binding site" evidence="6">
    <location>
        <position position="7"/>
    </location>
    <ligand>
        <name>Mg(2+)</name>
        <dbReference type="ChEBI" id="CHEBI:18420"/>
        <label>1</label>
    </ligand>
</feature>
<accession>B6YQA0</accession>
<dbReference type="PANTHER" id="PTHR22748:SF6">
    <property type="entry name" value="DNA-(APURINIC OR APYRIMIDINIC SITE) ENDONUCLEASE"/>
    <property type="match status" value="1"/>
</dbReference>
<evidence type="ECO:0000313" key="10">
    <source>
        <dbReference type="Proteomes" id="UP000000723"/>
    </source>
</evidence>
<keyword evidence="2 6" id="KW-0479">Metal-binding</keyword>
<dbReference type="InterPro" id="IPR005135">
    <property type="entry name" value="Endo/exonuclease/phosphatase"/>
</dbReference>
<dbReference type="PANTHER" id="PTHR22748">
    <property type="entry name" value="AP ENDONUCLEASE"/>
    <property type="match status" value="1"/>
</dbReference>
<dbReference type="GO" id="GO:0046872">
    <property type="term" value="F:metal ion binding"/>
    <property type="evidence" value="ECO:0007669"/>
    <property type="project" value="UniProtKB-KW"/>
</dbReference>
<feature type="site" description="Important for catalytic activity" evidence="7">
    <location>
        <position position="220"/>
    </location>
</feature>
<evidence type="ECO:0000256" key="5">
    <source>
        <dbReference type="PIRSR" id="PIRSR604808-1"/>
    </source>
</evidence>
<feature type="site" description="Transition state stabilizer" evidence="7">
    <location>
        <position position="151"/>
    </location>
</feature>
<dbReference type="AlphaFoldDB" id="B6YQA0"/>
<feature type="binding site" evidence="6">
    <location>
        <position position="151"/>
    </location>
    <ligand>
        <name>Mg(2+)</name>
        <dbReference type="ChEBI" id="CHEBI:18420"/>
        <label>1</label>
    </ligand>
</feature>
<feature type="active site" evidence="5">
    <location>
        <position position="109"/>
    </location>
</feature>
<feature type="active site" description="Proton acceptor" evidence="5">
    <location>
        <position position="246"/>
    </location>
</feature>
<dbReference type="NCBIfam" id="TIGR00633">
    <property type="entry name" value="xth"/>
    <property type="match status" value="1"/>
</dbReference>
<feature type="site" description="Interaction with DNA substrate" evidence="7">
    <location>
        <position position="246"/>
    </location>
</feature>
<dbReference type="KEGG" id="aps:CFPG_109"/>
<protein>
    <submittedName>
        <fullName evidence="9">Exodeoxyribonuclease III</fullName>
    </submittedName>
</protein>
<dbReference type="Gene3D" id="3.60.10.10">
    <property type="entry name" value="Endonuclease/exonuclease/phosphatase"/>
    <property type="match status" value="1"/>
</dbReference>
<feature type="active site" description="Proton donor/acceptor" evidence="5">
    <location>
        <position position="149"/>
    </location>
</feature>
<evidence type="ECO:0000313" key="9">
    <source>
        <dbReference type="EMBL" id="BAG83372.1"/>
    </source>
</evidence>
<keyword evidence="10" id="KW-1185">Reference proteome</keyword>
<evidence type="ECO:0000256" key="2">
    <source>
        <dbReference type="ARBA" id="ARBA00022723"/>
    </source>
</evidence>
<feature type="binding site" evidence="6">
    <location>
        <position position="246"/>
    </location>
    <ligand>
        <name>Mg(2+)</name>
        <dbReference type="ChEBI" id="CHEBI:18420"/>
        <label>1</label>
    </ligand>
</feature>
<keyword evidence="6" id="KW-0464">Manganese</keyword>
<dbReference type="EMBL" id="AP010656">
    <property type="protein sequence ID" value="BAG83372.1"/>
    <property type="molecule type" value="Genomic_DNA"/>
</dbReference>
<dbReference type="STRING" id="511995.CFPG_109"/>
<dbReference type="InterPro" id="IPR020847">
    <property type="entry name" value="AP_endonuclease_F1_BS"/>
</dbReference>
<reference evidence="10" key="1">
    <citation type="journal article" date="2008" name="Science">
        <title>Genome of an endosymbiont coupling N2 fixation to cellulolysis within RT protist cells in termite gut.</title>
        <authorList>
            <person name="Hongoh Y."/>
            <person name="Sharma V.K."/>
            <person name="Prakash T."/>
            <person name="Noda S."/>
            <person name="Toh H."/>
            <person name="Taylor T.D."/>
            <person name="Kudo T."/>
            <person name="Sakaki Y."/>
            <person name="Toyoda A."/>
            <person name="Hattori M."/>
            <person name="Ohkuma M."/>
        </authorList>
    </citation>
    <scope>NUCLEOTIDE SEQUENCE [LARGE SCALE GENOMIC DNA]</scope>
</reference>
<proteinExistence type="inferred from homology"/>
<dbReference type="CDD" id="cd10281">
    <property type="entry name" value="Nape_like_AP-endo"/>
    <property type="match status" value="1"/>
</dbReference>
<evidence type="ECO:0000256" key="1">
    <source>
        <dbReference type="ARBA" id="ARBA00007092"/>
    </source>
</evidence>
<dbReference type="PROSITE" id="PS51435">
    <property type="entry name" value="AP_NUCLEASE_F1_4"/>
    <property type="match status" value="1"/>
</dbReference>